<name>A0ABR1IRK7_9AGAR</name>
<evidence type="ECO:0000313" key="2">
    <source>
        <dbReference type="EMBL" id="KAK7436527.1"/>
    </source>
</evidence>
<dbReference type="Proteomes" id="UP001498398">
    <property type="component" value="Unassembled WGS sequence"/>
</dbReference>
<gene>
    <name evidence="2" type="ORF">VKT23_019081</name>
</gene>
<accession>A0ABR1IRK7</accession>
<reference evidence="2 3" key="1">
    <citation type="submission" date="2024-01" db="EMBL/GenBank/DDBJ databases">
        <title>A draft genome for the cacao thread blight pathogen Marasmiellus scandens.</title>
        <authorList>
            <person name="Baruah I.K."/>
            <person name="Leung J."/>
            <person name="Bukari Y."/>
            <person name="Amoako-Attah I."/>
            <person name="Meinhardt L.W."/>
            <person name="Bailey B.A."/>
            <person name="Cohen S.P."/>
        </authorList>
    </citation>
    <scope>NUCLEOTIDE SEQUENCE [LARGE SCALE GENOMIC DNA]</scope>
    <source>
        <strain evidence="2 3">GH-19</strain>
    </source>
</reference>
<keyword evidence="3" id="KW-1185">Reference proteome</keyword>
<feature type="compositionally biased region" description="Low complexity" evidence="1">
    <location>
        <begin position="197"/>
        <end position="206"/>
    </location>
</feature>
<sequence length="341" mass="38451">MFSNVELPHPSTSSMPSSGLIIPLPGAEERVSFLDMDGAPEASEHINPSWRSTPESAVELHERLDIKALTRKLEDIRLETMDLQRFDISRRQTSSNESTFPVDEFDVGRISTYTTDTVFWDWIKFAREGTQPKSDTKFWDWIKTLRGDSDAQLVDDSSSFDIHSAHASDLLASEENFSSTGTSSHQSVTSQLESEGSTVPSSTKSSPVVIYSDSNIRVTEHFDKGTYISTRTIVYPRTSRSQIDSANSSHSHSTFALRKLASLNCLKQDDVFLEDAMRLGNQPEKKQECITVWITQPIHQEELKPEWREAIRALYFRNDNCEMRGGTCDESKSSVEITLPV</sequence>
<proteinExistence type="predicted"/>
<feature type="compositionally biased region" description="Polar residues" evidence="1">
    <location>
        <begin position="175"/>
        <end position="196"/>
    </location>
</feature>
<protein>
    <submittedName>
        <fullName evidence="2">Uncharacterized protein</fullName>
    </submittedName>
</protein>
<feature type="region of interest" description="Disordered" evidence="1">
    <location>
        <begin position="175"/>
        <end position="206"/>
    </location>
</feature>
<organism evidence="2 3">
    <name type="scientific">Marasmiellus scandens</name>
    <dbReference type="NCBI Taxonomy" id="2682957"/>
    <lineage>
        <taxon>Eukaryota</taxon>
        <taxon>Fungi</taxon>
        <taxon>Dikarya</taxon>
        <taxon>Basidiomycota</taxon>
        <taxon>Agaricomycotina</taxon>
        <taxon>Agaricomycetes</taxon>
        <taxon>Agaricomycetidae</taxon>
        <taxon>Agaricales</taxon>
        <taxon>Marasmiineae</taxon>
        <taxon>Omphalotaceae</taxon>
        <taxon>Marasmiellus</taxon>
    </lineage>
</organism>
<dbReference type="EMBL" id="JBANRG010000093">
    <property type="protein sequence ID" value="KAK7436527.1"/>
    <property type="molecule type" value="Genomic_DNA"/>
</dbReference>
<evidence type="ECO:0000313" key="3">
    <source>
        <dbReference type="Proteomes" id="UP001498398"/>
    </source>
</evidence>
<comment type="caution">
    <text evidence="2">The sequence shown here is derived from an EMBL/GenBank/DDBJ whole genome shotgun (WGS) entry which is preliminary data.</text>
</comment>
<evidence type="ECO:0000256" key="1">
    <source>
        <dbReference type="SAM" id="MobiDB-lite"/>
    </source>
</evidence>